<proteinExistence type="predicted"/>
<gene>
    <name evidence="1" type="ORF">S01H1_21433</name>
</gene>
<comment type="caution">
    <text evidence="1">The sequence shown here is derived from an EMBL/GenBank/DDBJ whole genome shotgun (WGS) entry which is preliminary data.</text>
</comment>
<organism evidence="1">
    <name type="scientific">marine sediment metagenome</name>
    <dbReference type="NCBI Taxonomy" id="412755"/>
    <lineage>
        <taxon>unclassified sequences</taxon>
        <taxon>metagenomes</taxon>
        <taxon>ecological metagenomes</taxon>
    </lineage>
</organism>
<dbReference type="AlphaFoldDB" id="X0V2A2"/>
<name>X0V2A2_9ZZZZ</name>
<dbReference type="EMBL" id="BARS01011881">
    <property type="protein sequence ID" value="GAF94775.1"/>
    <property type="molecule type" value="Genomic_DNA"/>
</dbReference>
<protein>
    <submittedName>
        <fullName evidence="1">Uncharacterized protein</fullName>
    </submittedName>
</protein>
<sequence length="44" mass="5160">PEFALRENPGWLLCDKPECEFCPPRKKFLQRLAAGIQKQEESKQ</sequence>
<evidence type="ECO:0000313" key="1">
    <source>
        <dbReference type="EMBL" id="GAF94775.1"/>
    </source>
</evidence>
<accession>X0V2A2</accession>
<feature type="non-terminal residue" evidence="1">
    <location>
        <position position="1"/>
    </location>
</feature>
<reference evidence="1" key="1">
    <citation type="journal article" date="2014" name="Front. Microbiol.">
        <title>High frequency of phylogenetically diverse reductive dehalogenase-homologous genes in deep subseafloor sedimentary metagenomes.</title>
        <authorList>
            <person name="Kawai M."/>
            <person name="Futagami T."/>
            <person name="Toyoda A."/>
            <person name="Takaki Y."/>
            <person name="Nishi S."/>
            <person name="Hori S."/>
            <person name="Arai W."/>
            <person name="Tsubouchi T."/>
            <person name="Morono Y."/>
            <person name="Uchiyama I."/>
            <person name="Ito T."/>
            <person name="Fujiyama A."/>
            <person name="Inagaki F."/>
            <person name="Takami H."/>
        </authorList>
    </citation>
    <scope>NUCLEOTIDE SEQUENCE</scope>
    <source>
        <strain evidence="1">Expedition CK06-06</strain>
    </source>
</reference>